<organism evidence="1">
    <name type="scientific">marine metagenome</name>
    <dbReference type="NCBI Taxonomy" id="408172"/>
    <lineage>
        <taxon>unclassified sequences</taxon>
        <taxon>metagenomes</taxon>
        <taxon>ecological metagenomes</taxon>
    </lineage>
</organism>
<reference evidence="1" key="1">
    <citation type="submission" date="2018-05" db="EMBL/GenBank/DDBJ databases">
        <authorList>
            <person name="Lanie J.A."/>
            <person name="Ng W.-L."/>
            <person name="Kazmierczak K.M."/>
            <person name="Andrzejewski T.M."/>
            <person name="Davidsen T.M."/>
            <person name="Wayne K.J."/>
            <person name="Tettelin H."/>
            <person name="Glass J.I."/>
            <person name="Rusch D."/>
            <person name="Podicherti R."/>
            <person name="Tsui H.-C.T."/>
            <person name="Winkler M.E."/>
        </authorList>
    </citation>
    <scope>NUCLEOTIDE SEQUENCE</scope>
</reference>
<dbReference type="InterPro" id="IPR000888">
    <property type="entry name" value="RmlC-like"/>
</dbReference>
<gene>
    <name evidence="1" type="ORF">METZ01_LOCUS448496</name>
</gene>
<dbReference type="CDD" id="cd00438">
    <property type="entry name" value="cupin_RmlC"/>
    <property type="match status" value="1"/>
</dbReference>
<dbReference type="SUPFAM" id="SSF51182">
    <property type="entry name" value="RmlC-like cupins"/>
    <property type="match status" value="1"/>
</dbReference>
<dbReference type="Pfam" id="PF00908">
    <property type="entry name" value="dTDP_sugar_isom"/>
    <property type="match status" value="1"/>
</dbReference>
<feature type="non-terminal residue" evidence="1">
    <location>
        <position position="1"/>
    </location>
</feature>
<dbReference type="GO" id="GO:0005829">
    <property type="term" value="C:cytosol"/>
    <property type="evidence" value="ECO:0007669"/>
    <property type="project" value="TreeGrafter"/>
</dbReference>
<dbReference type="Gene3D" id="2.60.120.10">
    <property type="entry name" value="Jelly Rolls"/>
    <property type="match status" value="1"/>
</dbReference>
<accession>A0A382ZJJ3</accession>
<sequence>VSGVLRGLHYQYPTWQGKLVRVLVGEIFDVVVDIRRQSSTFGQWFGIHLSATDFKQLWVPPGYAHGFCVVSDIAEMAYKCTVPYRPCDDAGVRWNDPGIGIEWPVDHPVLSAKDKVAPLLADLDDLSV</sequence>
<dbReference type="AlphaFoldDB" id="A0A382ZJJ3"/>
<dbReference type="GO" id="GO:0000271">
    <property type="term" value="P:polysaccharide biosynthetic process"/>
    <property type="evidence" value="ECO:0007669"/>
    <property type="project" value="TreeGrafter"/>
</dbReference>
<dbReference type="NCBIfam" id="TIGR01221">
    <property type="entry name" value="rmlC"/>
    <property type="match status" value="1"/>
</dbReference>
<dbReference type="InterPro" id="IPR014710">
    <property type="entry name" value="RmlC-like_jellyroll"/>
</dbReference>
<dbReference type="PANTHER" id="PTHR21047:SF2">
    <property type="entry name" value="THYMIDINE DIPHOSPHO-4-KETO-RHAMNOSE 3,5-EPIMERASE"/>
    <property type="match status" value="1"/>
</dbReference>
<protein>
    <recommendedName>
        <fullName evidence="2">dTDP-4-dehydrorhamnose 3,5-epimerase</fullName>
    </recommendedName>
</protein>
<proteinExistence type="predicted"/>
<evidence type="ECO:0000313" key="1">
    <source>
        <dbReference type="EMBL" id="SVD95642.1"/>
    </source>
</evidence>
<dbReference type="InterPro" id="IPR011051">
    <property type="entry name" value="RmlC_Cupin_sf"/>
</dbReference>
<dbReference type="GO" id="GO:0008830">
    <property type="term" value="F:dTDP-4-dehydrorhamnose 3,5-epimerase activity"/>
    <property type="evidence" value="ECO:0007669"/>
    <property type="project" value="InterPro"/>
</dbReference>
<dbReference type="EMBL" id="UINC01184428">
    <property type="protein sequence ID" value="SVD95642.1"/>
    <property type="molecule type" value="Genomic_DNA"/>
</dbReference>
<evidence type="ECO:0008006" key="2">
    <source>
        <dbReference type="Google" id="ProtNLM"/>
    </source>
</evidence>
<dbReference type="PANTHER" id="PTHR21047">
    <property type="entry name" value="DTDP-6-DEOXY-D-GLUCOSE-3,5 EPIMERASE"/>
    <property type="match status" value="1"/>
</dbReference>
<dbReference type="GO" id="GO:0019305">
    <property type="term" value="P:dTDP-rhamnose biosynthetic process"/>
    <property type="evidence" value="ECO:0007669"/>
    <property type="project" value="TreeGrafter"/>
</dbReference>
<name>A0A382ZJJ3_9ZZZZ</name>